<organism evidence="2 3">
    <name type="scientific">Nibricoccus aquaticus</name>
    <dbReference type="NCBI Taxonomy" id="2576891"/>
    <lineage>
        <taxon>Bacteria</taxon>
        <taxon>Pseudomonadati</taxon>
        <taxon>Verrucomicrobiota</taxon>
        <taxon>Opitutia</taxon>
        <taxon>Opitutales</taxon>
        <taxon>Opitutaceae</taxon>
        <taxon>Nibricoccus</taxon>
    </lineage>
</organism>
<dbReference type="PANTHER" id="PTHR33371">
    <property type="entry name" value="INTERMEMBRANE PHOSPHOLIPID TRANSPORT SYSTEM BINDING PROTEIN MLAD-RELATED"/>
    <property type="match status" value="1"/>
</dbReference>
<reference evidence="2 3" key="1">
    <citation type="submission" date="2017-09" db="EMBL/GenBank/DDBJ databases">
        <title>Complete genome sequence of Verrucomicrobial strain HZ-65, isolated from freshwater.</title>
        <authorList>
            <person name="Choi A."/>
        </authorList>
    </citation>
    <scope>NUCLEOTIDE SEQUENCE [LARGE SCALE GENOMIC DNA]</scope>
    <source>
        <strain evidence="2 3">HZ-65</strain>
    </source>
</reference>
<proteinExistence type="predicted"/>
<dbReference type="PANTHER" id="PTHR33371:SF4">
    <property type="entry name" value="INTERMEMBRANE PHOSPHOLIPID TRANSPORT SYSTEM BINDING PROTEIN MLAD"/>
    <property type="match status" value="1"/>
</dbReference>
<protein>
    <submittedName>
        <fullName evidence="2">Mammalian cell entry protein</fullName>
    </submittedName>
</protein>
<keyword evidence="3" id="KW-1185">Reference proteome</keyword>
<gene>
    <name evidence="2" type="ORF">CMV30_11665</name>
</gene>
<dbReference type="Proteomes" id="UP000217265">
    <property type="component" value="Chromosome"/>
</dbReference>
<dbReference type="OrthoDB" id="9806984at2"/>
<name>A0A290Q8I5_9BACT</name>
<feature type="domain" description="Mce/MlaD" evidence="1">
    <location>
        <begin position="37"/>
        <end position="138"/>
    </location>
</feature>
<dbReference type="EMBL" id="CP023344">
    <property type="protein sequence ID" value="ATC64557.1"/>
    <property type="molecule type" value="Genomic_DNA"/>
</dbReference>
<dbReference type="InterPro" id="IPR052336">
    <property type="entry name" value="MlaD_Phospholipid_Transporter"/>
</dbReference>
<evidence type="ECO:0000313" key="2">
    <source>
        <dbReference type="EMBL" id="ATC64557.1"/>
    </source>
</evidence>
<evidence type="ECO:0000313" key="3">
    <source>
        <dbReference type="Proteomes" id="UP000217265"/>
    </source>
</evidence>
<dbReference type="Pfam" id="PF02470">
    <property type="entry name" value="MlaD"/>
    <property type="match status" value="1"/>
</dbReference>
<dbReference type="InterPro" id="IPR003399">
    <property type="entry name" value="Mce/MlaD"/>
</dbReference>
<dbReference type="RefSeq" id="WP_096056188.1">
    <property type="nucleotide sequence ID" value="NZ_CP023344.1"/>
</dbReference>
<dbReference type="KEGG" id="vbh:CMV30_11665"/>
<sequence>MKTKMNPALVGVFVLGALALGVAALLTFGGVSFFSKPQRFVVSFDETIHGLDLGSPVKVRGVRAGRVVDLNVHYDAKTNLSRVVVICELTRKVVVNHDGVEMDLSNRAQLEEMVKRGLRAQLGVQGLATGLLYVELTFEDPEVYPLGELAAGGRFLEVPSIPSSMAEAYASAMQILSNLKKIDFPGLEKDVRALLVDTRAKVNTIDLAAVTAEWAKAGKSVSALTESPEILKTFANLNTAIDALKVTMAGLDKQVGPAGEQLAAVLEQAKTTLKTFDAAAANARNFISAQSGLGEEATRTLMQLSEAAGALQRLTEFLERNPSSLITGRKGPQ</sequence>
<dbReference type="AlphaFoldDB" id="A0A290Q8I5"/>
<accession>A0A290Q8I5</accession>
<evidence type="ECO:0000259" key="1">
    <source>
        <dbReference type="Pfam" id="PF02470"/>
    </source>
</evidence>